<dbReference type="AlphaFoldDB" id="A0A8J2KK67"/>
<comment type="caution">
    <text evidence="2">The sequence shown here is derived from an EMBL/GenBank/DDBJ whole genome shotgun (WGS) entry which is preliminary data.</text>
</comment>
<proteinExistence type="predicted"/>
<dbReference type="Proteomes" id="UP000708208">
    <property type="component" value="Unassembled WGS sequence"/>
</dbReference>
<accession>A0A8J2KK67</accession>
<feature type="non-terminal residue" evidence="2">
    <location>
        <position position="218"/>
    </location>
</feature>
<name>A0A8J2KK67_9HEXA</name>
<gene>
    <name evidence="2" type="ORF">AFUS01_LOCUS29084</name>
</gene>
<dbReference type="InterPro" id="IPR045093">
    <property type="entry name" value="Cullin"/>
</dbReference>
<dbReference type="GO" id="GO:0031625">
    <property type="term" value="F:ubiquitin protein ligase binding"/>
    <property type="evidence" value="ECO:0007669"/>
    <property type="project" value="InterPro"/>
</dbReference>
<dbReference type="PANTHER" id="PTHR11932">
    <property type="entry name" value="CULLIN"/>
    <property type="match status" value="1"/>
</dbReference>
<dbReference type="GO" id="GO:0006511">
    <property type="term" value="P:ubiquitin-dependent protein catabolic process"/>
    <property type="evidence" value="ECO:0007669"/>
    <property type="project" value="InterPro"/>
</dbReference>
<reference evidence="2" key="1">
    <citation type="submission" date="2021-06" db="EMBL/GenBank/DDBJ databases">
        <authorList>
            <person name="Hodson N. C."/>
            <person name="Mongue J. A."/>
            <person name="Jaron S. K."/>
        </authorList>
    </citation>
    <scope>NUCLEOTIDE SEQUENCE</scope>
</reference>
<evidence type="ECO:0000259" key="1">
    <source>
        <dbReference type="Pfam" id="PF00888"/>
    </source>
</evidence>
<protein>
    <recommendedName>
        <fullName evidence="1">Cullin N-terminal domain-containing protein</fullName>
    </recommendedName>
</protein>
<dbReference type="EMBL" id="CAJVCH010424932">
    <property type="protein sequence ID" value="CAG7818588.1"/>
    <property type="molecule type" value="Genomic_DNA"/>
</dbReference>
<dbReference type="Pfam" id="PF00888">
    <property type="entry name" value="Cullin"/>
    <property type="match status" value="1"/>
</dbReference>
<sequence length="218" mass="25294">DELLMLISQSRDDLSQRKEIIKTVVDSYIIMSDTRVGSKCTPTTVLLSIYCEIFEVPCLSQSKKHYQNLANMWTEEKPVDVYLQNIEEYLEKEKDICSAIFHETTIPKLTAAILNEFVREKSEFLLTSVPGLINSNDVTSLKKAFDLFMRLEDYSMSKFIEIFKNDFVQHGLEEVTKFHTAAVKKEIEGKMLPIHYVDTLVKACHYYDRIISTCFNNH</sequence>
<feature type="domain" description="Cullin N-terminal" evidence="1">
    <location>
        <begin position="2"/>
        <end position="217"/>
    </location>
</feature>
<evidence type="ECO:0000313" key="2">
    <source>
        <dbReference type="EMBL" id="CAG7818588.1"/>
    </source>
</evidence>
<feature type="non-terminal residue" evidence="2">
    <location>
        <position position="1"/>
    </location>
</feature>
<organism evidence="2 3">
    <name type="scientific">Allacma fusca</name>
    <dbReference type="NCBI Taxonomy" id="39272"/>
    <lineage>
        <taxon>Eukaryota</taxon>
        <taxon>Metazoa</taxon>
        <taxon>Ecdysozoa</taxon>
        <taxon>Arthropoda</taxon>
        <taxon>Hexapoda</taxon>
        <taxon>Collembola</taxon>
        <taxon>Symphypleona</taxon>
        <taxon>Sminthuridae</taxon>
        <taxon>Allacma</taxon>
    </lineage>
</organism>
<keyword evidence="3" id="KW-1185">Reference proteome</keyword>
<evidence type="ECO:0000313" key="3">
    <source>
        <dbReference type="Proteomes" id="UP000708208"/>
    </source>
</evidence>
<dbReference type="InterPro" id="IPR001373">
    <property type="entry name" value="Cullin_N"/>
</dbReference>